<evidence type="ECO:0000256" key="5">
    <source>
        <dbReference type="ARBA" id="ARBA00023015"/>
    </source>
</evidence>
<evidence type="ECO:0000256" key="4">
    <source>
        <dbReference type="ARBA" id="ARBA00023012"/>
    </source>
</evidence>
<reference evidence="10" key="1">
    <citation type="journal article" date="2015" name="Nature">
        <title>Complex archaea that bridge the gap between prokaryotes and eukaryotes.</title>
        <authorList>
            <person name="Spang A."/>
            <person name="Saw J.H."/>
            <person name="Jorgensen S.L."/>
            <person name="Zaremba-Niedzwiedzka K."/>
            <person name="Martijn J."/>
            <person name="Lind A.E."/>
            <person name="van Eijk R."/>
            <person name="Schleper C."/>
            <person name="Guy L."/>
            <person name="Ettema T.J."/>
        </authorList>
    </citation>
    <scope>NUCLEOTIDE SEQUENCE</scope>
</reference>
<evidence type="ECO:0000256" key="6">
    <source>
        <dbReference type="ARBA" id="ARBA00023125"/>
    </source>
</evidence>
<dbReference type="CDD" id="cd00156">
    <property type="entry name" value="REC"/>
    <property type="match status" value="1"/>
</dbReference>
<keyword evidence="4" id="KW-0902">Two-component regulatory system</keyword>
<dbReference type="Gene3D" id="3.30.450.40">
    <property type="match status" value="1"/>
</dbReference>
<organism evidence="10">
    <name type="scientific">marine sediment metagenome</name>
    <dbReference type="NCBI Taxonomy" id="412755"/>
    <lineage>
        <taxon>unclassified sequences</taxon>
        <taxon>metagenomes</taxon>
        <taxon>ecological metagenomes</taxon>
    </lineage>
</organism>
<evidence type="ECO:0000256" key="1">
    <source>
        <dbReference type="ARBA" id="ARBA00022553"/>
    </source>
</evidence>
<dbReference type="InterPro" id="IPR011006">
    <property type="entry name" value="CheY-like_superfamily"/>
</dbReference>
<dbReference type="GO" id="GO:0032993">
    <property type="term" value="C:protein-DNA complex"/>
    <property type="evidence" value="ECO:0007669"/>
    <property type="project" value="TreeGrafter"/>
</dbReference>
<dbReference type="PROSITE" id="PS50112">
    <property type="entry name" value="PAS"/>
    <property type="match status" value="1"/>
</dbReference>
<name>A0A0F8ZVS2_9ZZZZ</name>
<keyword evidence="6" id="KW-0238">DNA-binding</keyword>
<keyword evidence="3" id="KW-0418">Kinase</keyword>
<evidence type="ECO:0008006" key="11">
    <source>
        <dbReference type="Google" id="ProtNLM"/>
    </source>
</evidence>
<dbReference type="SUPFAM" id="SSF52172">
    <property type="entry name" value="CheY-like"/>
    <property type="match status" value="1"/>
</dbReference>
<dbReference type="InterPro" id="IPR003018">
    <property type="entry name" value="GAF"/>
</dbReference>
<dbReference type="InterPro" id="IPR000014">
    <property type="entry name" value="PAS"/>
</dbReference>
<dbReference type="AlphaFoldDB" id="A0A0F8ZVS2"/>
<dbReference type="InterPro" id="IPR001789">
    <property type="entry name" value="Sig_transdc_resp-reg_receiver"/>
</dbReference>
<dbReference type="GO" id="GO:0005829">
    <property type="term" value="C:cytosol"/>
    <property type="evidence" value="ECO:0007669"/>
    <property type="project" value="TreeGrafter"/>
</dbReference>
<evidence type="ECO:0000259" key="8">
    <source>
        <dbReference type="PROSITE" id="PS50110"/>
    </source>
</evidence>
<dbReference type="SUPFAM" id="SSF55781">
    <property type="entry name" value="GAF domain-like"/>
    <property type="match status" value="1"/>
</dbReference>
<accession>A0A0F8ZVS2</accession>
<evidence type="ECO:0000256" key="3">
    <source>
        <dbReference type="ARBA" id="ARBA00022777"/>
    </source>
</evidence>
<dbReference type="Pfam" id="PF00072">
    <property type="entry name" value="Response_reg"/>
    <property type="match status" value="1"/>
</dbReference>
<dbReference type="InterPro" id="IPR039420">
    <property type="entry name" value="WalR-like"/>
</dbReference>
<dbReference type="GO" id="GO:0016301">
    <property type="term" value="F:kinase activity"/>
    <property type="evidence" value="ECO:0007669"/>
    <property type="project" value="UniProtKB-KW"/>
</dbReference>
<proteinExistence type="predicted"/>
<feature type="non-terminal residue" evidence="10">
    <location>
        <position position="359"/>
    </location>
</feature>
<dbReference type="GO" id="GO:0000156">
    <property type="term" value="F:phosphorelay response regulator activity"/>
    <property type="evidence" value="ECO:0007669"/>
    <property type="project" value="TreeGrafter"/>
</dbReference>
<evidence type="ECO:0000256" key="7">
    <source>
        <dbReference type="ARBA" id="ARBA00023163"/>
    </source>
</evidence>
<evidence type="ECO:0000313" key="10">
    <source>
        <dbReference type="EMBL" id="KKK90030.1"/>
    </source>
</evidence>
<dbReference type="GO" id="GO:0000976">
    <property type="term" value="F:transcription cis-regulatory region binding"/>
    <property type="evidence" value="ECO:0007669"/>
    <property type="project" value="TreeGrafter"/>
</dbReference>
<evidence type="ECO:0000259" key="9">
    <source>
        <dbReference type="PROSITE" id="PS50112"/>
    </source>
</evidence>
<dbReference type="InterPro" id="IPR035965">
    <property type="entry name" value="PAS-like_dom_sf"/>
</dbReference>
<keyword evidence="5" id="KW-0805">Transcription regulation</keyword>
<dbReference type="GO" id="GO:0006355">
    <property type="term" value="P:regulation of DNA-templated transcription"/>
    <property type="evidence" value="ECO:0007669"/>
    <property type="project" value="TreeGrafter"/>
</dbReference>
<evidence type="ECO:0000256" key="2">
    <source>
        <dbReference type="ARBA" id="ARBA00022679"/>
    </source>
</evidence>
<dbReference type="Pfam" id="PF13185">
    <property type="entry name" value="GAF_2"/>
    <property type="match status" value="1"/>
</dbReference>
<dbReference type="SUPFAM" id="SSF55785">
    <property type="entry name" value="PYP-like sensor domain (PAS domain)"/>
    <property type="match status" value="1"/>
</dbReference>
<keyword evidence="7" id="KW-0804">Transcription</keyword>
<protein>
    <recommendedName>
        <fullName evidence="11">Response regulatory domain-containing protein</fullName>
    </recommendedName>
</protein>
<dbReference type="Gene3D" id="3.30.450.20">
    <property type="entry name" value="PAS domain"/>
    <property type="match status" value="1"/>
</dbReference>
<dbReference type="EMBL" id="LAZR01049276">
    <property type="protein sequence ID" value="KKK90030.1"/>
    <property type="molecule type" value="Genomic_DNA"/>
</dbReference>
<sequence>MRSKSKQTGVTDDQPLIMIVDDDDGVSALIEKRLWANGFCTHRTCDGSETLQWLSCNTPDLLLLDHKLPDMTGKEIIEQLTNRAPFIIISAQGGERFIVEMMKFGALDYIVKDTAFLDLLPSVVNRALEQVKQSAELAKRKEALQWEQSVNKAIAKLSDALLNQEFSIEEISDLVLEPAKELTKSRFGYVGYIDEGTGYLVCPTLTKDVWKQCQMPEKDIVFKKFGGIWGWGLDNRKSVMVNSLSCDQRSTGTPKGHIPIERFLAVPSLIEDKLVGQIAVANSERDYTDRDERLLGRLADIYALALQRKNSEDSLRQSEQRYRSVTQSAVDAIISADSEGKIVSWNYGGRKIFGYTEEE</sequence>
<dbReference type="PROSITE" id="PS50110">
    <property type="entry name" value="RESPONSE_REGULATORY"/>
    <property type="match status" value="1"/>
</dbReference>
<gene>
    <name evidence="10" type="ORF">LCGC14_2727180</name>
</gene>
<dbReference type="PANTHER" id="PTHR48111:SF1">
    <property type="entry name" value="TWO-COMPONENT RESPONSE REGULATOR ORR33"/>
    <property type="match status" value="1"/>
</dbReference>
<dbReference type="SMART" id="SM00065">
    <property type="entry name" value="GAF"/>
    <property type="match status" value="1"/>
</dbReference>
<feature type="domain" description="Response regulatory" evidence="8">
    <location>
        <begin position="16"/>
        <end position="127"/>
    </location>
</feature>
<keyword evidence="1" id="KW-0597">Phosphoprotein</keyword>
<dbReference type="NCBIfam" id="TIGR00229">
    <property type="entry name" value="sensory_box"/>
    <property type="match status" value="1"/>
</dbReference>
<dbReference type="InterPro" id="IPR029016">
    <property type="entry name" value="GAF-like_dom_sf"/>
</dbReference>
<comment type="caution">
    <text evidence="10">The sequence shown here is derived from an EMBL/GenBank/DDBJ whole genome shotgun (WGS) entry which is preliminary data.</text>
</comment>
<feature type="domain" description="PAS" evidence="9">
    <location>
        <begin position="318"/>
        <end position="359"/>
    </location>
</feature>
<dbReference type="SMART" id="SM00448">
    <property type="entry name" value="REC"/>
    <property type="match status" value="1"/>
</dbReference>
<keyword evidence="2" id="KW-0808">Transferase</keyword>
<dbReference type="PANTHER" id="PTHR48111">
    <property type="entry name" value="REGULATOR OF RPOS"/>
    <property type="match status" value="1"/>
</dbReference>
<dbReference type="Gene3D" id="3.40.50.2300">
    <property type="match status" value="1"/>
</dbReference>